<accession>A0A1B7TBL0</accession>
<reference evidence="4" key="1">
    <citation type="journal article" date="2016" name="Proc. Natl. Acad. Sci. U.S.A.">
        <title>Comparative genomics of biotechnologically important yeasts.</title>
        <authorList>
            <person name="Riley R."/>
            <person name="Haridas S."/>
            <person name="Wolfe K.H."/>
            <person name="Lopes M.R."/>
            <person name="Hittinger C.T."/>
            <person name="Goeker M."/>
            <person name="Salamov A.A."/>
            <person name="Wisecaver J.H."/>
            <person name="Long T.M."/>
            <person name="Calvey C.H."/>
            <person name="Aerts A.L."/>
            <person name="Barry K.W."/>
            <person name="Choi C."/>
            <person name="Clum A."/>
            <person name="Coughlan A.Y."/>
            <person name="Deshpande S."/>
            <person name="Douglass A.P."/>
            <person name="Hanson S.J."/>
            <person name="Klenk H.-P."/>
            <person name="LaButti K.M."/>
            <person name="Lapidus A."/>
            <person name="Lindquist E.A."/>
            <person name="Lipzen A.M."/>
            <person name="Meier-Kolthoff J.P."/>
            <person name="Ohm R.A."/>
            <person name="Otillar R.P."/>
            <person name="Pangilinan J.L."/>
            <person name="Peng Y."/>
            <person name="Rokas A."/>
            <person name="Rosa C.A."/>
            <person name="Scheuner C."/>
            <person name="Sibirny A.A."/>
            <person name="Slot J.C."/>
            <person name="Stielow J.B."/>
            <person name="Sun H."/>
            <person name="Kurtzman C.P."/>
            <person name="Blackwell M."/>
            <person name="Grigoriev I.V."/>
            <person name="Jeffries T.W."/>
        </authorList>
    </citation>
    <scope>NUCLEOTIDE SEQUENCE [LARGE SCALE GENOMIC DNA]</scope>
    <source>
        <strain evidence="4">NRRL Y-1626</strain>
    </source>
</reference>
<dbReference type="AlphaFoldDB" id="A0A1B7TBL0"/>
<comment type="caution">
    <text evidence="3">The sequence shown here is derived from an EMBL/GenBank/DDBJ whole genome shotgun (WGS) entry which is preliminary data.</text>
</comment>
<sequence length="612" mass="71534">MENIMHGISKAFAGTYKDSVSTVIPQANLIAAETKKENVFDFETLIDNEKLNILESMTTESCIDEFMKFIEIQVEQNSEKITELNAALDFNNKSLKKKEIELNNKKEECEKLLQEEENLKQIHSKDISELKNEYEEINKRHVDEIKSLENLIKKNCVLEKSDKKESLSSKDIIETYCSKYTEMQVFINSLKSVSTTGLGKIEEKNIYDFIKNNNLRKKNNLKELLEKTCDILIMDTGEKIAYDNELEEYKTKDENLTTQKDLLIDMLSQMEDLELFNKPIGKIVSTHLNENKSKIDSKKLHESLNASYGIYGFIDATQHKFYADLSSVLKTITNKEKVLTEAVTIEKKSYQKLIEKKDLEIKNIQESIKKIGDFDFSLDSLQDIYHEKYNILNLNALDELSLNSCKSILKNCLFLLKIPFVNMEDLWLKMQKLDAIITVERVSFLRFIKLLQKLISDNTEIDYEKQINYIVEGKPEKYRLDEFLMFIHNSLENLVQENESSLSNEEENVYENEKNYNNYGHANDFNNSFELNRIGNVEVNTNFEKLNKGRIIAKNDDTTDDAYKLQYRESSNQHAYPSRNSSQYQQKESDRQHRVISTDQRPINYLINDRYS</sequence>
<keyword evidence="4" id="KW-1185">Reference proteome</keyword>
<feature type="coiled-coil region" evidence="1">
    <location>
        <begin position="88"/>
        <end position="151"/>
    </location>
</feature>
<name>A0A1B7TBL0_9ASCO</name>
<dbReference type="Proteomes" id="UP000092321">
    <property type="component" value="Unassembled WGS sequence"/>
</dbReference>
<feature type="region of interest" description="Disordered" evidence="2">
    <location>
        <begin position="570"/>
        <end position="601"/>
    </location>
</feature>
<dbReference type="Pfam" id="PF11778">
    <property type="entry name" value="SID"/>
    <property type="match status" value="1"/>
</dbReference>
<gene>
    <name evidence="3" type="ORF">HANVADRAFT_53442</name>
</gene>
<keyword evidence="1" id="KW-0175">Coiled coil</keyword>
<evidence type="ECO:0000313" key="3">
    <source>
        <dbReference type="EMBL" id="OBA26065.1"/>
    </source>
</evidence>
<evidence type="ECO:0000256" key="2">
    <source>
        <dbReference type="SAM" id="MobiDB-lite"/>
    </source>
</evidence>
<dbReference type="EMBL" id="LXPE01000025">
    <property type="protein sequence ID" value="OBA26065.1"/>
    <property type="molecule type" value="Genomic_DNA"/>
</dbReference>
<dbReference type="InterPro" id="IPR021750">
    <property type="entry name" value="Sid4-like"/>
</dbReference>
<evidence type="ECO:0000256" key="1">
    <source>
        <dbReference type="SAM" id="Coils"/>
    </source>
</evidence>
<proteinExistence type="predicted"/>
<organism evidence="3 4">
    <name type="scientific">Hanseniaspora valbyensis NRRL Y-1626</name>
    <dbReference type="NCBI Taxonomy" id="766949"/>
    <lineage>
        <taxon>Eukaryota</taxon>
        <taxon>Fungi</taxon>
        <taxon>Dikarya</taxon>
        <taxon>Ascomycota</taxon>
        <taxon>Saccharomycotina</taxon>
        <taxon>Saccharomycetes</taxon>
        <taxon>Saccharomycodales</taxon>
        <taxon>Saccharomycodaceae</taxon>
        <taxon>Hanseniaspora</taxon>
    </lineage>
</organism>
<feature type="compositionally biased region" description="Polar residues" evidence="2">
    <location>
        <begin position="570"/>
        <end position="586"/>
    </location>
</feature>
<protein>
    <submittedName>
        <fullName evidence="3">Uncharacterized protein</fullName>
    </submittedName>
</protein>
<evidence type="ECO:0000313" key="4">
    <source>
        <dbReference type="Proteomes" id="UP000092321"/>
    </source>
</evidence>